<protein>
    <recommendedName>
        <fullName evidence="2">Flagellar protein FlgJ N-terminal domain-containing protein</fullName>
    </recommendedName>
</protein>
<organism evidence="3 4">
    <name type="scientific">Marivivens niveibacter</name>
    <dbReference type="NCBI Taxonomy" id="1930667"/>
    <lineage>
        <taxon>Bacteria</taxon>
        <taxon>Pseudomonadati</taxon>
        <taxon>Pseudomonadota</taxon>
        <taxon>Alphaproteobacteria</taxon>
        <taxon>Rhodobacterales</taxon>
        <taxon>Paracoccaceae</taxon>
        <taxon>Marivivens group</taxon>
        <taxon>Marivivens</taxon>
    </lineage>
</organism>
<evidence type="ECO:0000313" key="3">
    <source>
        <dbReference type="EMBL" id="OUD10164.1"/>
    </source>
</evidence>
<feature type="region of interest" description="Disordered" evidence="1">
    <location>
        <begin position="1"/>
        <end position="28"/>
    </location>
</feature>
<dbReference type="OrthoDB" id="8481704at2"/>
<proteinExistence type="predicted"/>
<sequence length="102" mass="10878">MDINAPASLYSVNQTQAPSLNNSGRATEQDLRDAADGFESLFVTMMLKAGRAASFGDELTGGKGVEMAQGLFDSKVAEVTANRTNLGISDAIFRQFGGHTYR</sequence>
<gene>
    <name evidence="3" type="ORF">BVC71_01210</name>
</gene>
<dbReference type="RefSeq" id="WP_086449814.1">
    <property type="nucleotide sequence ID" value="NZ_MSPP01000001.1"/>
</dbReference>
<evidence type="ECO:0000313" key="4">
    <source>
        <dbReference type="Proteomes" id="UP000194664"/>
    </source>
</evidence>
<feature type="compositionally biased region" description="Polar residues" evidence="1">
    <location>
        <begin position="10"/>
        <end position="26"/>
    </location>
</feature>
<name>A0A251X1H0_9RHOB</name>
<feature type="domain" description="Flagellar protein FlgJ N-terminal" evidence="2">
    <location>
        <begin position="48"/>
        <end position="95"/>
    </location>
</feature>
<dbReference type="Proteomes" id="UP000194664">
    <property type="component" value="Unassembled WGS sequence"/>
</dbReference>
<comment type="caution">
    <text evidence="3">The sequence shown here is derived from an EMBL/GenBank/DDBJ whole genome shotgun (WGS) entry which is preliminary data.</text>
</comment>
<dbReference type="InterPro" id="IPR019301">
    <property type="entry name" value="Flagellar_prot_FlgJ_N"/>
</dbReference>
<dbReference type="AlphaFoldDB" id="A0A251X1H0"/>
<reference evidence="3 4" key="1">
    <citation type="submission" date="2016-12" db="EMBL/GenBank/DDBJ databases">
        <title>The draft genome sequence of HSLHS2.</title>
        <authorList>
            <person name="Hu D."/>
            <person name="Wang L."/>
            <person name="Shao Z."/>
        </authorList>
    </citation>
    <scope>NUCLEOTIDE SEQUENCE [LARGE SCALE GENOMIC DNA]</scope>
    <source>
        <strain evidence="3">MCCC 1A06712</strain>
    </source>
</reference>
<dbReference type="Pfam" id="PF10135">
    <property type="entry name" value="Rod-binding"/>
    <property type="match status" value="1"/>
</dbReference>
<evidence type="ECO:0000256" key="1">
    <source>
        <dbReference type="SAM" id="MobiDB-lite"/>
    </source>
</evidence>
<evidence type="ECO:0000259" key="2">
    <source>
        <dbReference type="Pfam" id="PF10135"/>
    </source>
</evidence>
<keyword evidence="4" id="KW-1185">Reference proteome</keyword>
<dbReference type="EMBL" id="MSPP01000001">
    <property type="protein sequence ID" value="OUD10164.1"/>
    <property type="molecule type" value="Genomic_DNA"/>
</dbReference>
<accession>A0A251X1H0</accession>